<protein>
    <submittedName>
        <fullName evidence="2">HNH endonuclease</fullName>
    </submittedName>
</protein>
<keyword evidence="2" id="KW-0540">Nuclease</keyword>
<organism evidence="2 3">
    <name type="scientific">Azotobacter beijerinckii</name>
    <dbReference type="NCBI Taxonomy" id="170623"/>
    <lineage>
        <taxon>Bacteria</taxon>
        <taxon>Pseudomonadati</taxon>
        <taxon>Pseudomonadota</taxon>
        <taxon>Gammaproteobacteria</taxon>
        <taxon>Pseudomonadales</taxon>
        <taxon>Pseudomonadaceae</taxon>
        <taxon>Azotobacter</taxon>
    </lineage>
</organism>
<feature type="domain" description="HNH nuclease" evidence="1">
    <location>
        <begin position="10"/>
        <end position="63"/>
    </location>
</feature>
<sequence length="248" mass="28574">MSTREAIRKSVRFEVFKRDNFTCQYCGAKSPDVVLHVDHINPVSKGGDNEIINLITSCEPCNLGKSDRLLSDSSVIDRQRAQLEELNERREQLEMMLAWRDSLQSLDEELVEETAARLEKYIPGNTINEAGKNNIRKWLKKYSFEEIMAAAEIADEKLPTSPDQEEIQAFFFSIPKLCAVKRLPEEKQRLRYARGILRNRIYVNEKQVMQLMEKAVDAGLDVEELIEYAKEVPNWTAFRAEMEAIANG</sequence>
<dbReference type="Gene3D" id="1.10.30.50">
    <property type="match status" value="1"/>
</dbReference>
<evidence type="ECO:0000313" key="2">
    <source>
        <dbReference type="EMBL" id="SFB19706.1"/>
    </source>
</evidence>
<keyword evidence="3" id="KW-1185">Reference proteome</keyword>
<name>A0A1I0Z3L9_9GAMM</name>
<dbReference type="InterPro" id="IPR052892">
    <property type="entry name" value="NA-targeting_endonuclease"/>
</dbReference>
<accession>A0A1I0Z3L9</accession>
<gene>
    <name evidence="2" type="ORF">SAMN04244571_01749</name>
</gene>
<evidence type="ECO:0000313" key="3">
    <source>
        <dbReference type="Proteomes" id="UP000198861"/>
    </source>
</evidence>
<dbReference type="Proteomes" id="UP000198861">
    <property type="component" value="Unassembled WGS sequence"/>
</dbReference>
<dbReference type="Pfam" id="PF01844">
    <property type="entry name" value="HNH"/>
    <property type="match status" value="1"/>
</dbReference>
<dbReference type="EMBL" id="FOKJ01000023">
    <property type="protein sequence ID" value="SFB19706.1"/>
    <property type="molecule type" value="Genomic_DNA"/>
</dbReference>
<dbReference type="CDD" id="cd00085">
    <property type="entry name" value="HNHc"/>
    <property type="match status" value="1"/>
</dbReference>
<dbReference type="GO" id="GO:0004519">
    <property type="term" value="F:endonuclease activity"/>
    <property type="evidence" value="ECO:0007669"/>
    <property type="project" value="UniProtKB-KW"/>
</dbReference>
<dbReference type="InterPro" id="IPR002711">
    <property type="entry name" value="HNH"/>
</dbReference>
<dbReference type="InterPro" id="IPR003615">
    <property type="entry name" value="HNH_nuc"/>
</dbReference>
<evidence type="ECO:0000259" key="1">
    <source>
        <dbReference type="SMART" id="SM00507"/>
    </source>
</evidence>
<dbReference type="PANTHER" id="PTHR33877:SF2">
    <property type="entry name" value="OS07G0170200 PROTEIN"/>
    <property type="match status" value="1"/>
</dbReference>
<keyword evidence="2" id="KW-0378">Hydrolase</keyword>
<comment type="caution">
    <text evidence="2">The sequence shown here is derived from an EMBL/GenBank/DDBJ whole genome shotgun (WGS) entry which is preliminary data.</text>
</comment>
<proteinExistence type="predicted"/>
<dbReference type="PANTHER" id="PTHR33877">
    <property type="entry name" value="SLL1193 PROTEIN"/>
    <property type="match status" value="1"/>
</dbReference>
<dbReference type="SMART" id="SM00507">
    <property type="entry name" value="HNHc"/>
    <property type="match status" value="1"/>
</dbReference>
<reference evidence="2 3" key="1">
    <citation type="submission" date="2016-10" db="EMBL/GenBank/DDBJ databases">
        <authorList>
            <person name="Varghese N."/>
            <person name="Submissions S."/>
        </authorList>
    </citation>
    <scope>NUCLEOTIDE SEQUENCE [LARGE SCALE GENOMIC DNA]</scope>
    <source>
        <strain evidence="2 3">DSM 282</strain>
    </source>
</reference>
<keyword evidence="2" id="KW-0255">Endonuclease</keyword>